<reference evidence="6 7" key="1">
    <citation type="journal article" date="2024" name="Commun. Biol.">
        <title>Comparative genomic analysis of thermophilic fungi reveals convergent evolutionary adaptations and gene losses.</title>
        <authorList>
            <person name="Steindorff A.S."/>
            <person name="Aguilar-Pontes M.V."/>
            <person name="Robinson A.J."/>
            <person name="Andreopoulos B."/>
            <person name="LaButti K."/>
            <person name="Kuo A."/>
            <person name="Mondo S."/>
            <person name="Riley R."/>
            <person name="Otillar R."/>
            <person name="Haridas S."/>
            <person name="Lipzen A."/>
            <person name="Grimwood J."/>
            <person name="Schmutz J."/>
            <person name="Clum A."/>
            <person name="Reid I.D."/>
            <person name="Moisan M.C."/>
            <person name="Butler G."/>
            <person name="Nguyen T.T.M."/>
            <person name="Dewar K."/>
            <person name="Conant G."/>
            <person name="Drula E."/>
            <person name="Henrissat B."/>
            <person name="Hansel C."/>
            <person name="Singer S."/>
            <person name="Hutchinson M.I."/>
            <person name="de Vries R.P."/>
            <person name="Natvig D.O."/>
            <person name="Powell A.J."/>
            <person name="Tsang A."/>
            <person name="Grigoriev I.V."/>
        </authorList>
    </citation>
    <scope>NUCLEOTIDE SEQUENCE [LARGE SCALE GENOMIC DNA]</scope>
    <source>
        <strain evidence="6 7">CBS 494.80</strain>
    </source>
</reference>
<dbReference type="Proteomes" id="UP001595075">
    <property type="component" value="Unassembled WGS sequence"/>
</dbReference>
<dbReference type="PROSITE" id="PS50102">
    <property type="entry name" value="RRM"/>
    <property type="match status" value="2"/>
</dbReference>
<evidence type="ECO:0000256" key="1">
    <source>
        <dbReference type="ARBA" id="ARBA00022737"/>
    </source>
</evidence>
<keyword evidence="2 3" id="KW-0694">RNA-binding</keyword>
<accession>A0ABR4CM15</accession>
<feature type="compositionally biased region" description="Polar residues" evidence="4">
    <location>
        <begin position="739"/>
        <end position="749"/>
    </location>
</feature>
<dbReference type="PANTHER" id="PTHR24012">
    <property type="entry name" value="RNA BINDING PROTEIN"/>
    <property type="match status" value="1"/>
</dbReference>
<comment type="caution">
    <text evidence="6">The sequence shown here is derived from an EMBL/GenBank/DDBJ whole genome shotgun (WGS) entry which is preliminary data.</text>
</comment>
<dbReference type="InterPro" id="IPR012677">
    <property type="entry name" value="Nucleotide-bd_a/b_plait_sf"/>
</dbReference>
<dbReference type="EMBL" id="JAZHXI010000006">
    <property type="protein sequence ID" value="KAL2070782.1"/>
    <property type="molecule type" value="Genomic_DNA"/>
</dbReference>
<feature type="region of interest" description="Disordered" evidence="4">
    <location>
        <begin position="218"/>
        <end position="266"/>
    </location>
</feature>
<feature type="compositionally biased region" description="Polar residues" evidence="4">
    <location>
        <begin position="249"/>
        <end position="266"/>
    </location>
</feature>
<dbReference type="InterPro" id="IPR035979">
    <property type="entry name" value="RBD_domain_sf"/>
</dbReference>
<evidence type="ECO:0000313" key="7">
    <source>
        <dbReference type="Proteomes" id="UP001595075"/>
    </source>
</evidence>
<dbReference type="InterPro" id="IPR000504">
    <property type="entry name" value="RRM_dom"/>
</dbReference>
<feature type="region of interest" description="Disordered" evidence="4">
    <location>
        <begin position="374"/>
        <end position="398"/>
    </location>
</feature>
<evidence type="ECO:0000313" key="6">
    <source>
        <dbReference type="EMBL" id="KAL2070782.1"/>
    </source>
</evidence>
<organism evidence="6 7">
    <name type="scientific">Oculimacula yallundae</name>
    <dbReference type="NCBI Taxonomy" id="86028"/>
    <lineage>
        <taxon>Eukaryota</taxon>
        <taxon>Fungi</taxon>
        <taxon>Dikarya</taxon>
        <taxon>Ascomycota</taxon>
        <taxon>Pezizomycotina</taxon>
        <taxon>Leotiomycetes</taxon>
        <taxon>Helotiales</taxon>
        <taxon>Ploettnerulaceae</taxon>
        <taxon>Oculimacula</taxon>
    </lineage>
</organism>
<protein>
    <recommendedName>
        <fullName evidence="5">RRM domain-containing protein</fullName>
    </recommendedName>
</protein>
<feature type="compositionally biased region" description="Low complexity" evidence="4">
    <location>
        <begin position="421"/>
        <end position="431"/>
    </location>
</feature>
<dbReference type="Pfam" id="PF00076">
    <property type="entry name" value="RRM_1"/>
    <property type="match status" value="2"/>
</dbReference>
<dbReference type="SMART" id="SM00360">
    <property type="entry name" value="RRM"/>
    <property type="match status" value="2"/>
</dbReference>
<proteinExistence type="predicted"/>
<feature type="domain" description="RRM" evidence="5">
    <location>
        <begin position="574"/>
        <end position="652"/>
    </location>
</feature>
<feature type="region of interest" description="Disordered" evidence="4">
    <location>
        <begin position="411"/>
        <end position="431"/>
    </location>
</feature>
<evidence type="ECO:0000259" key="5">
    <source>
        <dbReference type="PROSITE" id="PS50102"/>
    </source>
</evidence>
<name>A0ABR4CM15_9HELO</name>
<keyword evidence="7" id="KW-1185">Reference proteome</keyword>
<sequence>MGILRTGLGWGSKRGAGSPCISVPTPFVRSQFWYHLVPAGAGAGGEPTTTEVCEVRGAQALLFGAGSRKRTSCIRIGLKVAAASGLSRFLACLPAHINTRLALSGLFFLFLFFSSSTRNSNSIQFNPSKSKSQSLHQTLIWLDSFLSYRILTRYPQLITTFHPFLAAEAPQEQEKKDHRSQRQQDCFLAIHSSHLYCLLINFPQALSQETVTSTMSYQQTADSSIHGRSASTMYAPPQARGPRDPRDPQGQSASYGPGSQTDNSAMNAMMGQFGSFAVTGATMPGAAGLGAPQLPVGGPQFYYNPADNTFLAAPPIYSAQALAAAQPVDGAYNSYAAPMSYYAQGAYPNYLPAMPYMPYTPSRVSSGYPELHKEVPGLENRRGSYSTNESAPGTPHYASISQQGTQILAVDRSPFGSTPSPQQLPAQHAAHQAKPLPYKTIPINVDLDALLVQQPAIPPAVPAVFTPRESMRTLDQSLSNPIQGNRNVYIRGLHPDTDDETLAAYAARFGKVETSKAIIDTSTGACKGFGFAKYFSLRDSELCIRGFYKLGYEVGFARESFNSRLKAEGDEQSTNLYVSNLPKNMTESELGAIFMDYHVQSSRILRDNQNNSRGVGFARFENRDVCEEIIKKFHGQPIGEEGLLLQVRYADTPAQKDLKRITTERRQFRTNEYNVGAYGGPVEMLTLSPPMQSMPSPVAPRTGQIAAHFPSRVSGTWKRRENSSLGSVGGFKDLDRNVKVSSGDSASKSQDMKASVSTPTVSEDGTADDGVTVHNDSPAVAHGGSVSPSVRKSS</sequence>
<feature type="region of interest" description="Disordered" evidence="4">
    <location>
        <begin position="717"/>
        <end position="794"/>
    </location>
</feature>
<gene>
    <name evidence="6" type="ORF">VTL71DRAFT_13808</name>
</gene>
<keyword evidence="1" id="KW-0677">Repeat</keyword>
<evidence type="ECO:0000256" key="3">
    <source>
        <dbReference type="PROSITE-ProRule" id="PRU00176"/>
    </source>
</evidence>
<evidence type="ECO:0000256" key="4">
    <source>
        <dbReference type="SAM" id="MobiDB-lite"/>
    </source>
</evidence>
<evidence type="ECO:0000256" key="2">
    <source>
        <dbReference type="ARBA" id="ARBA00022884"/>
    </source>
</evidence>
<feature type="domain" description="RRM" evidence="5">
    <location>
        <begin position="486"/>
        <end position="572"/>
    </location>
</feature>
<dbReference type="SUPFAM" id="SSF54928">
    <property type="entry name" value="RNA-binding domain, RBD"/>
    <property type="match status" value="2"/>
</dbReference>
<dbReference type="Gene3D" id="3.30.70.330">
    <property type="match status" value="2"/>
</dbReference>